<feature type="transmembrane region" description="Helical" evidence="9">
    <location>
        <begin position="325"/>
        <end position="345"/>
    </location>
</feature>
<evidence type="ECO:0000256" key="6">
    <source>
        <dbReference type="ARBA" id="ARBA00023065"/>
    </source>
</evidence>
<evidence type="ECO:0000313" key="10">
    <source>
        <dbReference type="EMBL" id="RUP48539.1"/>
    </source>
</evidence>
<evidence type="ECO:0000256" key="8">
    <source>
        <dbReference type="SAM" id="MobiDB-lite"/>
    </source>
</evidence>
<evidence type="ECO:0000256" key="1">
    <source>
        <dbReference type="ARBA" id="ARBA00004651"/>
    </source>
</evidence>
<comment type="subcellular location">
    <subcellularLocation>
        <location evidence="1">Cell membrane</location>
        <topology evidence="1">Multi-pass membrane protein</topology>
    </subcellularLocation>
</comment>
<feature type="compositionally biased region" description="Low complexity" evidence="8">
    <location>
        <begin position="208"/>
        <end position="232"/>
    </location>
</feature>
<organism evidence="10 11">
    <name type="scientific">Jimgerdemannia flammicorona</name>
    <dbReference type="NCBI Taxonomy" id="994334"/>
    <lineage>
        <taxon>Eukaryota</taxon>
        <taxon>Fungi</taxon>
        <taxon>Fungi incertae sedis</taxon>
        <taxon>Mucoromycota</taxon>
        <taxon>Mucoromycotina</taxon>
        <taxon>Endogonomycetes</taxon>
        <taxon>Endogonales</taxon>
        <taxon>Endogonaceae</taxon>
        <taxon>Jimgerdemannia</taxon>
    </lineage>
</organism>
<dbReference type="Proteomes" id="UP000268093">
    <property type="component" value="Unassembled WGS sequence"/>
</dbReference>
<evidence type="ECO:0000313" key="11">
    <source>
        <dbReference type="Proteomes" id="UP000268093"/>
    </source>
</evidence>
<dbReference type="InterPro" id="IPR044669">
    <property type="entry name" value="YneE/VCCN1/2-like"/>
</dbReference>
<dbReference type="GO" id="GO:0005254">
    <property type="term" value="F:chloride channel activity"/>
    <property type="evidence" value="ECO:0007669"/>
    <property type="project" value="InterPro"/>
</dbReference>
<feature type="transmembrane region" description="Helical" evidence="9">
    <location>
        <begin position="34"/>
        <end position="55"/>
    </location>
</feature>
<feature type="transmembrane region" description="Helical" evidence="9">
    <location>
        <begin position="61"/>
        <end position="79"/>
    </location>
</feature>
<dbReference type="AlphaFoldDB" id="A0A433DCI7"/>
<dbReference type="PANTHER" id="PTHR33281">
    <property type="entry name" value="UPF0187 PROTEIN YNEE"/>
    <property type="match status" value="1"/>
</dbReference>
<evidence type="ECO:0000256" key="7">
    <source>
        <dbReference type="ARBA" id="ARBA00023136"/>
    </source>
</evidence>
<evidence type="ECO:0000256" key="5">
    <source>
        <dbReference type="ARBA" id="ARBA00022989"/>
    </source>
</evidence>
<keyword evidence="4 9" id="KW-0812">Transmembrane</keyword>
<dbReference type="OrthoDB" id="1368at2759"/>
<dbReference type="Pfam" id="PF25539">
    <property type="entry name" value="Bestrophin_2"/>
    <property type="match status" value="2"/>
</dbReference>
<dbReference type="PANTHER" id="PTHR33281:SF19">
    <property type="entry name" value="VOLTAGE-DEPENDENT ANION CHANNEL-FORMING PROTEIN YNEE"/>
    <property type="match status" value="1"/>
</dbReference>
<comment type="caution">
    <text evidence="10">The sequence shown here is derived from an EMBL/GenBank/DDBJ whole genome shotgun (WGS) entry which is preliminary data.</text>
</comment>
<protein>
    <submittedName>
        <fullName evidence="10">Bestrophin, RFP-TM, chloride channel-domain-containing protein</fullName>
    </submittedName>
</protein>
<reference evidence="10 11" key="1">
    <citation type="journal article" date="2018" name="New Phytol.">
        <title>Phylogenomics of Endogonaceae and evolution of mycorrhizas within Mucoromycota.</title>
        <authorList>
            <person name="Chang Y."/>
            <person name="Desiro A."/>
            <person name="Na H."/>
            <person name="Sandor L."/>
            <person name="Lipzen A."/>
            <person name="Clum A."/>
            <person name="Barry K."/>
            <person name="Grigoriev I.V."/>
            <person name="Martin F.M."/>
            <person name="Stajich J.E."/>
            <person name="Smith M.E."/>
            <person name="Bonito G."/>
            <person name="Spatafora J.W."/>
        </authorList>
    </citation>
    <scope>NUCLEOTIDE SEQUENCE [LARGE SCALE GENOMIC DNA]</scope>
    <source>
        <strain evidence="10 11">GMNB39</strain>
    </source>
</reference>
<feature type="region of interest" description="Disordered" evidence="8">
    <location>
        <begin position="208"/>
        <end position="252"/>
    </location>
</feature>
<sequence length="408" mass="45041">MAPNETPPQNRRWIRKVFVWPDVLRWRGSVLPTILPSMILMSTFAYVICVLQLQLEIHVSLPNSVVPSLSVVLGLLLAFRTNTAYDRFWEGRRLWQTVATTTRNLARLIWINIPERTKEDRVEKMRSVKLLLAYSVAVKHHLREEYGTDYYDLDVLLPPNWVPAAASSPPLSPTSPRQRHTIEAVLEAATSSVAAGVVAGVAAAGNIITGGPSSGDPSQSQPDDPNDPVNSPIGQQTHAGTSYAPLSAEEDLPSEADADMSLPLEIVFRLGLYVNQAKSSGKIDSSFQSTITSGLNTLIDCLGNFERILYTPIPKAYNIHLKQAVALYLIALPFTLVAELGWFVVPMIGLVSFTLFGIEGIGSEIENPFGYDDNDLPLNLYCEELKKEVEFIIYHIPSETESVLLNGK</sequence>
<keyword evidence="3" id="KW-1003">Cell membrane</keyword>
<evidence type="ECO:0000256" key="3">
    <source>
        <dbReference type="ARBA" id="ARBA00022475"/>
    </source>
</evidence>
<keyword evidence="11" id="KW-1185">Reference proteome</keyword>
<proteinExistence type="predicted"/>
<dbReference type="GO" id="GO:0005886">
    <property type="term" value="C:plasma membrane"/>
    <property type="evidence" value="ECO:0007669"/>
    <property type="project" value="UniProtKB-SubCell"/>
</dbReference>
<gene>
    <name evidence="10" type="ORF">BC936DRAFT_144426</name>
</gene>
<keyword evidence="7 9" id="KW-0472">Membrane</keyword>
<keyword evidence="5 9" id="KW-1133">Transmembrane helix</keyword>
<accession>A0A433DCI7</accession>
<evidence type="ECO:0000256" key="2">
    <source>
        <dbReference type="ARBA" id="ARBA00022448"/>
    </source>
</evidence>
<evidence type="ECO:0000256" key="9">
    <source>
        <dbReference type="SAM" id="Phobius"/>
    </source>
</evidence>
<keyword evidence="6" id="KW-0406">Ion transport</keyword>
<evidence type="ECO:0000256" key="4">
    <source>
        <dbReference type="ARBA" id="ARBA00022692"/>
    </source>
</evidence>
<dbReference type="EMBL" id="RBNI01003258">
    <property type="protein sequence ID" value="RUP48539.1"/>
    <property type="molecule type" value="Genomic_DNA"/>
</dbReference>
<keyword evidence="2" id="KW-0813">Transport</keyword>
<name>A0A433DCI7_9FUNG</name>